<protein>
    <recommendedName>
        <fullName evidence="3">B box-type domain-containing protein</fullName>
    </recommendedName>
</protein>
<keyword evidence="1" id="KW-0479">Metal-binding</keyword>
<evidence type="ECO:0000259" key="3">
    <source>
        <dbReference type="Pfam" id="PF00643"/>
    </source>
</evidence>
<dbReference type="EMBL" id="WNYA01023691">
    <property type="protein sequence ID" value="KAG8538124.1"/>
    <property type="molecule type" value="Genomic_DNA"/>
</dbReference>
<dbReference type="Pfam" id="PF00643">
    <property type="entry name" value="zf-B_box"/>
    <property type="match status" value="1"/>
</dbReference>
<keyword evidence="6" id="KW-1185">Reference proteome</keyword>
<proteinExistence type="predicted"/>
<comment type="caution">
    <text evidence="5">The sequence shown here is derived from an EMBL/GenBank/DDBJ whole genome shotgun (WGS) entry which is preliminary data.</text>
</comment>
<keyword evidence="1" id="KW-0863">Zinc-finger</keyword>
<dbReference type="Gene3D" id="3.30.160.60">
    <property type="entry name" value="Classic Zinc Finger"/>
    <property type="match status" value="1"/>
</dbReference>
<organism evidence="5 6">
    <name type="scientific">Engystomops pustulosus</name>
    <name type="common">Tungara frog</name>
    <name type="synonym">Physalaemus pustulosus</name>
    <dbReference type="NCBI Taxonomy" id="76066"/>
    <lineage>
        <taxon>Eukaryota</taxon>
        <taxon>Metazoa</taxon>
        <taxon>Chordata</taxon>
        <taxon>Craniata</taxon>
        <taxon>Vertebrata</taxon>
        <taxon>Euteleostomi</taxon>
        <taxon>Amphibia</taxon>
        <taxon>Batrachia</taxon>
        <taxon>Anura</taxon>
        <taxon>Neobatrachia</taxon>
        <taxon>Hyloidea</taxon>
        <taxon>Leptodactylidae</taxon>
        <taxon>Leiuperinae</taxon>
        <taxon>Engystomops</taxon>
    </lineage>
</organism>
<dbReference type="SUPFAM" id="SSF57845">
    <property type="entry name" value="B-box zinc-binding domain"/>
    <property type="match status" value="1"/>
</dbReference>
<dbReference type="Proteomes" id="UP000824782">
    <property type="component" value="Unassembled WGS sequence"/>
</dbReference>
<evidence type="ECO:0000256" key="1">
    <source>
        <dbReference type="ARBA" id="ARBA00022771"/>
    </source>
</evidence>
<accession>A0AAV6YMI7</accession>
<evidence type="ECO:0000313" key="4">
    <source>
        <dbReference type="EMBL" id="KAG8538124.1"/>
    </source>
</evidence>
<reference evidence="5" key="1">
    <citation type="thesis" date="2020" institute="ProQuest LLC" country="789 East Eisenhower Parkway, Ann Arbor, MI, USA">
        <title>Comparative Genomics and Chromosome Evolution.</title>
        <authorList>
            <person name="Mudd A.B."/>
        </authorList>
    </citation>
    <scope>NUCLEOTIDE SEQUENCE</scope>
    <source>
        <strain evidence="5">237g6f4</strain>
        <tissue evidence="5">Blood</tissue>
    </source>
</reference>
<evidence type="ECO:0000313" key="6">
    <source>
        <dbReference type="Proteomes" id="UP000824782"/>
    </source>
</evidence>
<keyword evidence="2" id="KW-0862">Zinc</keyword>
<sequence>MSYPGSIPGDHQSPLWVITGSHSWGGSGKLDTQDKKSPFAEEWIPDGQLATLSLDSSKEETIDLEDHPDEAPGKIEVQQVGPLDPSVPSTCREHGHQLSLFCYQEHKLICDQCKSLGTCQAHRTKPMEERASQIRVSTPALQNCAPLAIQGLKLEHPCVEAGGGECAAAET</sequence>
<dbReference type="AlphaFoldDB" id="A0AAV6YMI7"/>
<gene>
    <name evidence="5" type="ORF">GDO81_023257</name>
    <name evidence="4" type="ORF">GDO81_023259</name>
</gene>
<feature type="domain" description="B box-type" evidence="3">
    <location>
        <begin position="89"/>
        <end position="126"/>
    </location>
</feature>
<name>A0AAV6YMI7_ENGPU</name>
<evidence type="ECO:0000313" key="5">
    <source>
        <dbReference type="EMBL" id="KAG8538126.1"/>
    </source>
</evidence>
<dbReference type="InterPro" id="IPR000315">
    <property type="entry name" value="Znf_B-box"/>
</dbReference>
<dbReference type="EMBL" id="WNYA01023684">
    <property type="protein sequence ID" value="KAG8538126.1"/>
    <property type="molecule type" value="Genomic_DNA"/>
</dbReference>
<evidence type="ECO:0000256" key="2">
    <source>
        <dbReference type="ARBA" id="ARBA00022833"/>
    </source>
</evidence>
<dbReference type="GO" id="GO:0008270">
    <property type="term" value="F:zinc ion binding"/>
    <property type="evidence" value="ECO:0007669"/>
    <property type="project" value="UniProtKB-KW"/>
</dbReference>